<sequence length="166" mass="18192">MYDKKSYWLSKCIGKKLRCRREKVTVAESCTGGWIAKVLTDIHGSSKWFERGFIAYSNEAKQQMLGVQAATLAYYGSVSKQTVSEMVLGACKAASAEYGIAVSGIAGPNGGTLTKPVGTVWFAITGPDRQIFTYLNMFSGTRSTIRGQSVIRALQVLHDQFLKNFS</sequence>
<dbReference type="NCBIfam" id="TIGR00199">
    <property type="entry name" value="PncC_domain"/>
    <property type="match status" value="1"/>
</dbReference>
<dbReference type="PATRIC" id="fig|1235990.3.peg.181"/>
<gene>
    <name evidence="2" type="ORF">HHS_01810</name>
</gene>
<dbReference type="SUPFAM" id="SSF142433">
    <property type="entry name" value="CinA-like"/>
    <property type="match status" value="1"/>
</dbReference>
<dbReference type="EMBL" id="AP012554">
    <property type="protein sequence ID" value="BAO00151.1"/>
    <property type="molecule type" value="Genomic_DNA"/>
</dbReference>
<evidence type="ECO:0000313" key="2">
    <source>
        <dbReference type="EMBL" id="BAO00151.1"/>
    </source>
</evidence>
<feature type="domain" description="CinA C-terminal" evidence="1">
    <location>
        <begin position="10"/>
        <end position="159"/>
    </location>
</feature>
<dbReference type="STRING" id="1235990.BMSBPS_0643"/>
<dbReference type="OrthoDB" id="9801454at2"/>
<keyword evidence="3" id="KW-1185">Reference proteome</keyword>
<organism evidence="2 3">
    <name type="scientific">Candidatus Pantoea carbekii</name>
    <dbReference type="NCBI Taxonomy" id="1235990"/>
    <lineage>
        <taxon>Bacteria</taxon>
        <taxon>Pseudomonadati</taxon>
        <taxon>Pseudomonadota</taxon>
        <taxon>Gammaproteobacteria</taxon>
        <taxon>Enterobacterales</taxon>
        <taxon>Erwiniaceae</taxon>
        <taxon>Pantoea</taxon>
    </lineage>
</organism>
<dbReference type="eggNOG" id="COG1546">
    <property type="taxonomic scope" value="Bacteria"/>
</dbReference>
<dbReference type="KEGG" id="hhs:HHS_01810"/>
<dbReference type="NCBIfam" id="NF002975">
    <property type="entry name" value="PRK03661.1"/>
    <property type="match status" value="1"/>
</dbReference>
<dbReference type="InterPro" id="IPR008136">
    <property type="entry name" value="CinA_C"/>
</dbReference>
<evidence type="ECO:0000313" key="3">
    <source>
        <dbReference type="Proteomes" id="UP000016900"/>
    </source>
</evidence>
<evidence type="ECO:0000259" key="1">
    <source>
        <dbReference type="Pfam" id="PF02464"/>
    </source>
</evidence>
<dbReference type="KEGG" id="pck:BMSBPS_0643"/>
<name>U3U227_9GAMM</name>
<protein>
    <recommendedName>
        <fullName evidence="1">CinA C-terminal domain-containing protein</fullName>
    </recommendedName>
</protein>
<dbReference type="InterPro" id="IPR036653">
    <property type="entry name" value="CinA-like_C"/>
</dbReference>
<accession>U3U227</accession>
<dbReference type="Pfam" id="PF02464">
    <property type="entry name" value="CinA"/>
    <property type="match status" value="1"/>
</dbReference>
<dbReference type="AlphaFoldDB" id="U3U227"/>
<proteinExistence type="predicted"/>
<dbReference type="Gene3D" id="3.90.950.20">
    <property type="entry name" value="CinA-like"/>
    <property type="match status" value="1"/>
</dbReference>
<dbReference type="Proteomes" id="UP000016900">
    <property type="component" value="Chromosome"/>
</dbReference>
<reference evidence="2 3" key="1">
    <citation type="submission" date="2012-10" db="EMBL/GenBank/DDBJ databases">
        <title>Genome sequence of the symbiont of the pentatomidae stink bug Halyomorpha halys.</title>
        <authorList>
            <person name="Kobayashi H."/>
            <person name="Fujii-Muramatsu R."/>
            <person name="Takeishi K."/>
            <person name="Noda H."/>
        </authorList>
    </citation>
    <scope>NUCLEOTIDE SEQUENCE [LARGE SCALE GENOMIC DNA]</scope>
</reference>